<dbReference type="InterPro" id="IPR001162">
    <property type="entry name" value="UvrC_RNase_H_dom"/>
</dbReference>
<keyword evidence="5" id="KW-0234">DNA repair</keyword>
<keyword evidence="3" id="KW-0228">DNA excision</keyword>
<protein>
    <recommendedName>
        <fullName evidence="9">GIY-YIG domain-containing protein</fullName>
    </recommendedName>
</protein>
<dbReference type="Pfam" id="PF01541">
    <property type="entry name" value="GIY-YIG"/>
    <property type="match status" value="1"/>
</dbReference>
<dbReference type="Pfam" id="PF22920">
    <property type="entry name" value="UvrC_RNaseH"/>
    <property type="match status" value="1"/>
</dbReference>
<dbReference type="HAMAP" id="MF_00203">
    <property type="entry name" value="UvrC"/>
    <property type="match status" value="1"/>
</dbReference>
<dbReference type="GO" id="GO:0006289">
    <property type="term" value="P:nucleotide-excision repair"/>
    <property type="evidence" value="ECO:0007669"/>
    <property type="project" value="InterPro"/>
</dbReference>
<evidence type="ECO:0008006" key="9">
    <source>
        <dbReference type="Google" id="ProtNLM"/>
    </source>
</evidence>
<dbReference type="GO" id="GO:0009380">
    <property type="term" value="C:excinuclease repair complex"/>
    <property type="evidence" value="ECO:0007669"/>
    <property type="project" value="InterPro"/>
</dbReference>
<feature type="domain" description="GIY-YIG" evidence="6">
    <location>
        <begin position="12"/>
        <end position="91"/>
    </location>
</feature>
<dbReference type="PROSITE" id="PS50164">
    <property type="entry name" value="GIY_YIG"/>
    <property type="match status" value="1"/>
</dbReference>
<evidence type="ECO:0000256" key="3">
    <source>
        <dbReference type="ARBA" id="ARBA00022769"/>
    </source>
</evidence>
<keyword evidence="2" id="KW-0227">DNA damage</keyword>
<dbReference type="Pfam" id="PF14520">
    <property type="entry name" value="HHH_5"/>
    <property type="match status" value="1"/>
</dbReference>
<dbReference type="Pfam" id="PF08459">
    <property type="entry name" value="UvrC_RNaseH_dom"/>
    <property type="match status" value="1"/>
</dbReference>
<keyword evidence="1" id="KW-0963">Cytoplasm</keyword>
<evidence type="ECO:0000256" key="2">
    <source>
        <dbReference type="ARBA" id="ARBA00022763"/>
    </source>
</evidence>
<dbReference type="InterPro" id="IPR001943">
    <property type="entry name" value="UVR_dom"/>
</dbReference>
<evidence type="ECO:0000256" key="4">
    <source>
        <dbReference type="ARBA" id="ARBA00022881"/>
    </source>
</evidence>
<evidence type="ECO:0000256" key="1">
    <source>
        <dbReference type="ARBA" id="ARBA00022490"/>
    </source>
</evidence>
<dbReference type="SUPFAM" id="SSF82771">
    <property type="entry name" value="GIY-YIG endonuclease"/>
    <property type="match status" value="1"/>
</dbReference>
<name>A0A381W8J2_9ZZZZ</name>
<dbReference type="Gene3D" id="3.40.1440.10">
    <property type="entry name" value="GIY-YIG endonuclease"/>
    <property type="match status" value="1"/>
</dbReference>
<dbReference type="PROSITE" id="PS50165">
    <property type="entry name" value="UVRC"/>
    <property type="match status" value="1"/>
</dbReference>
<gene>
    <name evidence="8" type="ORF">METZ01_LOCUS101455</name>
</gene>
<dbReference type="InterPro" id="IPR050066">
    <property type="entry name" value="UvrABC_protein_C"/>
</dbReference>
<dbReference type="PANTHER" id="PTHR30562">
    <property type="entry name" value="UVRC/OXIDOREDUCTASE"/>
    <property type="match status" value="1"/>
</dbReference>
<dbReference type="NCBIfam" id="TIGR00194">
    <property type="entry name" value="uvrC"/>
    <property type="match status" value="1"/>
</dbReference>
<dbReference type="Pfam" id="PF02151">
    <property type="entry name" value="UVR"/>
    <property type="match status" value="1"/>
</dbReference>
<dbReference type="GO" id="GO:0009381">
    <property type="term" value="F:excinuclease ABC activity"/>
    <property type="evidence" value="ECO:0007669"/>
    <property type="project" value="InterPro"/>
</dbReference>
<dbReference type="InterPro" id="IPR035901">
    <property type="entry name" value="GIY-YIG_endonuc_sf"/>
</dbReference>
<dbReference type="AlphaFoldDB" id="A0A381W8J2"/>
<dbReference type="InterPro" id="IPR047296">
    <property type="entry name" value="GIY-YIG_UvrC_Cho"/>
</dbReference>
<dbReference type="Gene3D" id="1.10.150.20">
    <property type="entry name" value="5' to 3' exonuclease, C-terminal subdomain"/>
    <property type="match status" value="1"/>
</dbReference>
<dbReference type="EMBL" id="UINC01010971">
    <property type="protein sequence ID" value="SVA48601.1"/>
    <property type="molecule type" value="Genomic_DNA"/>
</dbReference>
<dbReference type="InterPro" id="IPR036876">
    <property type="entry name" value="UVR_dom_sf"/>
</dbReference>
<dbReference type="InterPro" id="IPR010994">
    <property type="entry name" value="RuvA_2-like"/>
</dbReference>
<accession>A0A381W8J2</accession>
<dbReference type="CDD" id="cd10434">
    <property type="entry name" value="GIY-YIG_UvrC_Cho"/>
    <property type="match status" value="1"/>
</dbReference>
<feature type="domain" description="UvrC family homology region profile" evidence="7">
    <location>
        <begin position="272"/>
        <end position="486"/>
    </location>
</feature>
<proteinExistence type="inferred from homology"/>
<sequence length="609" mass="69997">MSLKAKLGQIPKSPGVYFFRDLKGEIIYIGKAKVLRNRVRSYFNSPAGKDPKTLVMVKNIADLEWLVMRSEVEALLTEANLIKEHKPRYNVFLKDDKTFPYIRITNEPYPRVEIIRQKNLTKDDHNYFGPYTDAGYLREILRVIHKIFPLRTCTYYIDDNTIEAGKIKICLDYHIKRCDGPCEGLVSEKEYGEMINQIKGFLKGKNVEIRQYLQAQMTIASTEQQYEDAARYRDQLNVVTQFTRKQKKASPDFKDRDVVVVSAENSYGVGVVMRIRNGHIMGREKFNLKVHDPDSHAENLSQFILQYYASTIDMPEEVLVECNFDEIIEYEKWLKGIRKKRVQILVPERGEKRKLVEISKRNSDLLLGELRLKQAKRKELLTKPVLQLQEDLGMEVAPRRIEAFDNSNIQGSNPVAGMVCFVDGKPRKSEYRKFHIKTVDGIDDFASMHEVVNRRYKRQLEGKNPLPDLILIDGGKGQLSAAKSALDALGLGYVPVIGLAKRLEEVFKPGVSAPQNITKTSPGLHLLRAIRDEVHRFAITFHRKSRKKDMTKSIFEKIPGMGKKRIQKLWQEFESLEAIEKSSLKEIVELTGFSKKISSAILECVGRKA</sequence>
<evidence type="ECO:0000259" key="7">
    <source>
        <dbReference type="PROSITE" id="PS50165"/>
    </source>
</evidence>
<keyword evidence="4" id="KW-0267">Excision nuclease</keyword>
<evidence type="ECO:0000313" key="8">
    <source>
        <dbReference type="EMBL" id="SVA48601.1"/>
    </source>
</evidence>
<evidence type="ECO:0000256" key="5">
    <source>
        <dbReference type="ARBA" id="ARBA00023204"/>
    </source>
</evidence>
<dbReference type="SUPFAM" id="SSF46600">
    <property type="entry name" value="C-terminal UvrC-binding domain of UvrB"/>
    <property type="match status" value="1"/>
</dbReference>
<dbReference type="SMART" id="SM00465">
    <property type="entry name" value="GIYc"/>
    <property type="match status" value="1"/>
</dbReference>
<evidence type="ECO:0000259" key="6">
    <source>
        <dbReference type="PROSITE" id="PS50164"/>
    </source>
</evidence>
<dbReference type="InterPro" id="IPR038476">
    <property type="entry name" value="UvrC_RNase_H_dom_sf"/>
</dbReference>
<dbReference type="SUPFAM" id="SSF47781">
    <property type="entry name" value="RuvA domain 2-like"/>
    <property type="match status" value="1"/>
</dbReference>
<dbReference type="NCBIfam" id="NF001824">
    <property type="entry name" value="PRK00558.1-5"/>
    <property type="match status" value="1"/>
</dbReference>
<dbReference type="InterPro" id="IPR004791">
    <property type="entry name" value="UvrC"/>
</dbReference>
<dbReference type="Gene3D" id="3.30.420.340">
    <property type="entry name" value="UvrC, RNAse H endonuclease domain"/>
    <property type="match status" value="1"/>
</dbReference>
<dbReference type="PANTHER" id="PTHR30562:SF1">
    <property type="entry name" value="UVRABC SYSTEM PROTEIN C"/>
    <property type="match status" value="1"/>
</dbReference>
<reference evidence="8" key="1">
    <citation type="submission" date="2018-05" db="EMBL/GenBank/DDBJ databases">
        <authorList>
            <person name="Lanie J.A."/>
            <person name="Ng W.-L."/>
            <person name="Kazmierczak K.M."/>
            <person name="Andrzejewski T.M."/>
            <person name="Davidsen T.M."/>
            <person name="Wayne K.J."/>
            <person name="Tettelin H."/>
            <person name="Glass J.I."/>
            <person name="Rusch D."/>
            <person name="Podicherti R."/>
            <person name="Tsui H.-C.T."/>
            <person name="Winkler M.E."/>
        </authorList>
    </citation>
    <scope>NUCLEOTIDE SEQUENCE</scope>
</reference>
<organism evidence="8">
    <name type="scientific">marine metagenome</name>
    <dbReference type="NCBI Taxonomy" id="408172"/>
    <lineage>
        <taxon>unclassified sequences</taxon>
        <taxon>metagenomes</taxon>
        <taxon>ecological metagenomes</taxon>
    </lineage>
</organism>
<dbReference type="InterPro" id="IPR000305">
    <property type="entry name" value="GIY-YIG_endonuc"/>
</dbReference>
<dbReference type="FunFam" id="3.40.1440.10:FF:000001">
    <property type="entry name" value="UvrABC system protein C"/>
    <property type="match status" value="1"/>
</dbReference>